<evidence type="ECO:0000313" key="2">
    <source>
        <dbReference type="EMBL" id="KAK3906333.1"/>
    </source>
</evidence>
<feature type="region of interest" description="Disordered" evidence="1">
    <location>
        <begin position="185"/>
        <end position="313"/>
    </location>
</feature>
<dbReference type="EMBL" id="MU855329">
    <property type="protein sequence ID" value="KAK3906333.1"/>
    <property type="molecule type" value="Genomic_DNA"/>
</dbReference>
<dbReference type="Proteomes" id="UP001303889">
    <property type="component" value="Unassembled WGS sequence"/>
</dbReference>
<protein>
    <recommendedName>
        <fullName evidence="4">Serine/threonine-protein kinase ppk6</fullName>
    </recommendedName>
</protein>
<dbReference type="AlphaFoldDB" id="A0AAN6RXQ9"/>
<feature type="compositionally biased region" description="Low complexity" evidence="1">
    <location>
        <begin position="252"/>
        <end position="269"/>
    </location>
</feature>
<keyword evidence="3" id="KW-1185">Reference proteome</keyword>
<proteinExistence type="predicted"/>
<evidence type="ECO:0008006" key="4">
    <source>
        <dbReference type="Google" id="ProtNLM"/>
    </source>
</evidence>
<evidence type="ECO:0000256" key="1">
    <source>
        <dbReference type="SAM" id="MobiDB-lite"/>
    </source>
</evidence>
<feature type="region of interest" description="Disordered" evidence="1">
    <location>
        <begin position="1"/>
        <end position="82"/>
    </location>
</feature>
<feature type="compositionally biased region" description="Polar residues" evidence="1">
    <location>
        <begin position="69"/>
        <end position="78"/>
    </location>
</feature>
<evidence type="ECO:0000313" key="3">
    <source>
        <dbReference type="Proteomes" id="UP001303889"/>
    </source>
</evidence>
<feature type="region of interest" description="Disordered" evidence="1">
    <location>
        <begin position="117"/>
        <end position="160"/>
    </location>
</feature>
<feature type="region of interest" description="Disordered" evidence="1">
    <location>
        <begin position="362"/>
        <end position="426"/>
    </location>
</feature>
<feature type="compositionally biased region" description="Acidic residues" evidence="1">
    <location>
        <begin position="220"/>
        <end position="238"/>
    </location>
</feature>
<name>A0AAN6RXQ9_9PEZI</name>
<feature type="compositionally biased region" description="Low complexity" evidence="1">
    <location>
        <begin position="58"/>
        <end position="68"/>
    </location>
</feature>
<reference evidence="2" key="1">
    <citation type="journal article" date="2023" name="Mol. Phylogenet. Evol.">
        <title>Genome-scale phylogeny and comparative genomics of the fungal order Sordariales.</title>
        <authorList>
            <person name="Hensen N."/>
            <person name="Bonometti L."/>
            <person name="Westerberg I."/>
            <person name="Brannstrom I.O."/>
            <person name="Guillou S."/>
            <person name="Cros-Aarteil S."/>
            <person name="Calhoun S."/>
            <person name="Haridas S."/>
            <person name="Kuo A."/>
            <person name="Mondo S."/>
            <person name="Pangilinan J."/>
            <person name="Riley R."/>
            <person name="LaButti K."/>
            <person name="Andreopoulos B."/>
            <person name="Lipzen A."/>
            <person name="Chen C."/>
            <person name="Yan M."/>
            <person name="Daum C."/>
            <person name="Ng V."/>
            <person name="Clum A."/>
            <person name="Steindorff A."/>
            <person name="Ohm R.A."/>
            <person name="Martin F."/>
            <person name="Silar P."/>
            <person name="Natvig D.O."/>
            <person name="Lalanne C."/>
            <person name="Gautier V."/>
            <person name="Ament-Velasquez S.L."/>
            <person name="Kruys A."/>
            <person name="Hutchinson M.I."/>
            <person name="Powell A.J."/>
            <person name="Barry K."/>
            <person name="Miller A.N."/>
            <person name="Grigoriev I.V."/>
            <person name="Debuchy R."/>
            <person name="Gladieux P."/>
            <person name="Hiltunen Thoren M."/>
            <person name="Johannesson H."/>
        </authorList>
    </citation>
    <scope>NUCLEOTIDE SEQUENCE</scope>
    <source>
        <strain evidence="2">CBS 103.79</strain>
    </source>
</reference>
<feature type="compositionally biased region" description="Pro residues" evidence="1">
    <location>
        <begin position="270"/>
        <end position="279"/>
    </location>
</feature>
<feature type="compositionally biased region" description="Polar residues" evidence="1">
    <location>
        <begin position="284"/>
        <end position="294"/>
    </location>
</feature>
<feature type="compositionally biased region" description="Polar residues" evidence="1">
    <location>
        <begin position="14"/>
        <end position="27"/>
    </location>
</feature>
<organism evidence="2 3">
    <name type="scientific">Staphylotrichum tortipilum</name>
    <dbReference type="NCBI Taxonomy" id="2831512"/>
    <lineage>
        <taxon>Eukaryota</taxon>
        <taxon>Fungi</taxon>
        <taxon>Dikarya</taxon>
        <taxon>Ascomycota</taxon>
        <taxon>Pezizomycotina</taxon>
        <taxon>Sordariomycetes</taxon>
        <taxon>Sordariomycetidae</taxon>
        <taxon>Sordariales</taxon>
        <taxon>Chaetomiaceae</taxon>
        <taxon>Staphylotrichum</taxon>
    </lineage>
</organism>
<sequence>MSADLFALFGDAPQATSTPQHQQKQSNAASSTTPAPPASDPFSFLASGTSGPHPPSQPQLHSSQHQQSTTWPPFQQPATAHPGAWFASPVSELQPSNNGWEIFGASGDLASLQSLSTSFQTSQQPAPMEREDDDGWGDFEVASPNPPPPQPAAVPNTTSNPIRSRVTRASTIDMMTNKLVDLGLETSAPDPWETRPRWENSSQKPAPVKPAHNPNPDVLFDADFEADNPVTEDDDFGDFETGAPAAVDPQRSAPAKSALDLLSLDSTPTPAAPPPPRKQPPGLSLSNAALQASPASYPEAPKSPYGSFHERKPELVKRLQVQPPTMTKALKEANEASPSPVTAWPAVEADGFGNQWEEFKDLPDTTKPGTAAKSKPNAAVGSSSEWEWQDWGAAESQPAPAATTTTTTTTLPPSAAIGAKPGPPPTNIPPPATLLSLFPQLLDLASASLLKPLLTLSQSTPAYQRVLASEATFTFIKGYLALATVAARLIAGRKHRWHRDKFLAQGMAISAAPAAGAGGQRGMKLTSVDKSQAVHEDREATEVVNTWKRQVGRLRGVLAGVNAAQGVTLKVPEIATVMAVSTAKGVPTASKACVVCGLKRDERVAKVDIEVEDSFGEWWVEFWGHRECRNFWVGHEKELRQL</sequence>
<dbReference type="PANTHER" id="PTHR42084:SF1">
    <property type="entry name" value="SERINE_THREONINE-PROTEIN KINASE PPK6"/>
    <property type="match status" value="1"/>
</dbReference>
<comment type="caution">
    <text evidence="2">The sequence shown here is derived from an EMBL/GenBank/DDBJ whole genome shotgun (WGS) entry which is preliminary data.</text>
</comment>
<feature type="compositionally biased region" description="Low complexity" evidence="1">
    <location>
        <begin position="398"/>
        <end position="416"/>
    </location>
</feature>
<accession>A0AAN6RXQ9</accession>
<dbReference type="PANTHER" id="PTHR42084">
    <property type="entry name" value="YALI0E26631P"/>
    <property type="match status" value="1"/>
</dbReference>
<gene>
    <name evidence="2" type="ORF">C8A05DRAFT_29775</name>
</gene>
<reference evidence="2" key="2">
    <citation type="submission" date="2023-05" db="EMBL/GenBank/DDBJ databases">
        <authorList>
            <consortium name="Lawrence Berkeley National Laboratory"/>
            <person name="Steindorff A."/>
            <person name="Hensen N."/>
            <person name="Bonometti L."/>
            <person name="Westerberg I."/>
            <person name="Brannstrom I.O."/>
            <person name="Guillou S."/>
            <person name="Cros-Aarteil S."/>
            <person name="Calhoun S."/>
            <person name="Haridas S."/>
            <person name="Kuo A."/>
            <person name="Mondo S."/>
            <person name="Pangilinan J."/>
            <person name="Riley R."/>
            <person name="Labutti K."/>
            <person name="Andreopoulos B."/>
            <person name="Lipzen A."/>
            <person name="Chen C."/>
            <person name="Yanf M."/>
            <person name="Daum C."/>
            <person name="Ng V."/>
            <person name="Clum A."/>
            <person name="Ohm R."/>
            <person name="Martin F."/>
            <person name="Silar P."/>
            <person name="Natvig D."/>
            <person name="Lalanne C."/>
            <person name="Gautier V."/>
            <person name="Ament-Velasquez S.L."/>
            <person name="Kruys A."/>
            <person name="Hutchinson M.I."/>
            <person name="Powell A.J."/>
            <person name="Barry K."/>
            <person name="Miller A.N."/>
            <person name="Grigoriev I.V."/>
            <person name="Debuchy R."/>
            <person name="Gladieux P."/>
            <person name="Thoren M.H."/>
            <person name="Johannesson H."/>
        </authorList>
    </citation>
    <scope>NUCLEOTIDE SEQUENCE</scope>
    <source>
        <strain evidence="2">CBS 103.79</strain>
    </source>
</reference>